<dbReference type="Pfam" id="PF01734">
    <property type="entry name" value="Patatin"/>
    <property type="match status" value="1"/>
</dbReference>
<dbReference type="PROSITE" id="PS50042">
    <property type="entry name" value="CNMP_BINDING_3"/>
    <property type="match status" value="2"/>
</dbReference>
<feature type="active site" description="Nucleophile" evidence="9">
    <location>
        <position position="761"/>
    </location>
</feature>
<dbReference type="EC" id="3.1.1.-" evidence="10"/>
<keyword evidence="8" id="KW-0472">Membrane</keyword>
<dbReference type="AlphaFoldDB" id="A0A7S0PPM9"/>
<dbReference type="CDD" id="cd00038">
    <property type="entry name" value="CAP_ED"/>
    <property type="match status" value="2"/>
</dbReference>
<dbReference type="GO" id="GO:0016020">
    <property type="term" value="C:membrane"/>
    <property type="evidence" value="ECO:0007669"/>
    <property type="project" value="UniProtKB-SubCell"/>
</dbReference>
<feature type="short sequence motif" description="DGA/G" evidence="9">
    <location>
        <begin position="881"/>
        <end position="883"/>
    </location>
</feature>
<sequence>MTAMKTAAAVAATAVAVRASARAFAAFLSDAPTAAERHRDAEGVDVDDGGSMARASGVVFARRDAAKGVRASGDSARGLDDVVGGTPRAGMSTSGSREEECCWTSDTDGSERAGTMYGDIIDDGARDKEETPNFFASTKFFSVLELELSRELFEASEELTLGANSILFRQGDESSSGIYIVVQGSVGVYLQAQSGSGAPPLLTNILQEGESVGDIDVLDGDARSVSCIAMENGARVVRVSQSVFLDFVRRHPHTLQLYLQQAIARLWRVAQFSLIDFLGMPRKSLKGQPEADDACALTDSKMLEHMPVFEKYCERRVFFAGEPVFEENVPTEEFYILVKGSIVREAVPWPKGDGVRGAPVRALQLLGAAHFMTRSPFRENQSAAEDCEVLVVTGEILDTLCAKEIEAYIALLRQASSSLGVLIRNFIGFGLNRVWLRSGEHVFLVDEDATSMFIIISGRVRLKQSRRQKFDVVRERGRGDTIGEAPLLAHGKYSSTAVTSRDTELVRMSHGALTIINAYHAEVSSRLLELVACKLQNNFHGGDRAHAELVTICLIPADGATQIDSFASALQQALSLFGSTLLLDKSSIDETFADGTTERLDNLFYRSKLTGWMAQQEEVHRFIVLQADAHTSSWSKVCASQADCVLVVAHADRTNSTPLMHEQRLIWRTRNSARSELVLIHEPGSTPHNTHSWRKNRSSLARHHHVRLSAKEDMARLARYISGHSVGVILTGGGGGGLAHLGALRALEENGIPIDCIGGTSQGTLTAGMYARSLSTSHMLPMLRENMHVLSSPHHLLTDLTLPLLSLFSGKGLDGVVKSSVGTDTEIEDLWLNFFCCSTNLTKGCLTVHKSGLLWRSIRASMTVLGLLPPVRDENNELLVDGGYLNSVPVDVMRTEMGVETVIVIDVEDKDFISFRDLTPHDRGISGFGLLWDRLNPFGMGKTKEKNLDNPSYADVLSALTATTTKQHLEKLNRDHRINLHLRPPGVSAWMANALTAQQMDAAVRKSQAYTNKAIIEWKIQATELNSNDSKCAVESDLQIAASEVGHVSVPMSPPLSPSRVKKPSSLPDSTTAPALTSTHQYLPPGAPAHIQVSKHAAARLGKPSHNRAAHIPSHEVDASPSSPAPASQLVRTFTDQSTTANDPAVVDPAVFLAASSVK</sequence>
<dbReference type="InterPro" id="IPR016035">
    <property type="entry name" value="Acyl_Trfase/lysoPLipase"/>
</dbReference>
<dbReference type="SUPFAM" id="SSF52151">
    <property type="entry name" value="FabD/lysophospholipase-like"/>
    <property type="match status" value="1"/>
</dbReference>
<organism evidence="14">
    <name type="scientific">Ostreococcus mediterraneus</name>
    <dbReference type="NCBI Taxonomy" id="1486918"/>
    <lineage>
        <taxon>Eukaryota</taxon>
        <taxon>Viridiplantae</taxon>
        <taxon>Chlorophyta</taxon>
        <taxon>Mamiellophyceae</taxon>
        <taxon>Mamiellales</taxon>
        <taxon>Bathycoccaceae</taxon>
        <taxon>Ostreococcus</taxon>
    </lineage>
</organism>
<feature type="region of interest" description="Disordered" evidence="11">
    <location>
        <begin position="78"/>
        <end position="108"/>
    </location>
</feature>
<dbReference type="InterPro" id="IPR002641">
    <property type="entry name" value="PNPLA_dom"/>
</dbReference>
<keyword evidence="5 9" id="KW-0442">Lipid degradation</keyword>
<evidence type="ECO:0000256" key="6">
    <source>
        <dbReference type="ARBA" id="ARBA00022989"/>
    </source>
</evidence>
<feature type="domain" description="PNPLA" evidence="13">
    <location>
        <begin position="728"/>
        <end position="894"/>
    </location>
</feature>
<dbReference type="PROSITE" id="PS51635">
    <property type="entry name" value="PNPLA"/>
    <property type="match status" value="1"/>
</dbReference>
<evidence type="ECO:0000259" key="13">
    <source>
        <dbReference type="PROSITE" id="PS51635"/>
    </source>
</evidence>
<evidence type="ECO:0000256" key="10">
    <source>
        <dbReference type="RuleBase" id="RU361262"/>
    </source>
</evidence>
<feature type="short sequence motif" description="GXSXG" evidence="9">
    <location>
        <begin position="759"/>
        <end position="763"/>
    </location>
</feature>
<evidence type="ECO:0000256" key="4">
    <source>
        <dbReference type="ARBA" id="ARBA00022801"/>
    </source>
</evidence>
<dbReference type="EMBL" id="HBEW01004959">
    <property type="protein sequence ID" value="CAD8583014.1"/>
    <property type="molecule type" value="Transcribed_RNA"/>
</dbReference>
<evidence type="ECO:0000256" key="1">
    <source>
        <dbReference type="ARBA" id="ARBA00004370"/>
    </source>
</evidence>
<evidence type="ECO:0000313" key="14">
    <source>
        <dbReference type="EMBL" id="CAD8583014.1"/>
    </source>
</evidence>
<keyword evidence="3" id="KW-0812">Transmembrane</keyword>
<comment type="subcellular location">
    <subcellularLocation>
        <location evidence="1">Membrane</location>
    </subcellularLocation>
</comment>
<dbReference type="Gene3D" id="3.40.1090.10">
    <property type="entry name" value="Cytosolic phospholipase A2 catalytic domain"/>
    <property type="match status" value="2"/>
</dbReference>
<proteinExistence type="inferred from homology"/>
<evidence type="ECO:0000259" key="12">
    <source>
        <dbReference type="PROSITE" id="PS50042"/>
    </source>
</evidence>
<comment type="similarity">
    <text evidence="10">Belongs to the patatin family.</text>
</comment>
<dbReference type="PANTHER" id="PTHR14226:SF29">
    <property type="entry name" value="NEUROPATHY TARGET ESTERASE SWS"/>
    <property type="match status" value="1"/>
</dbReference>
<feature type="active site" description="Proton acceptor" evidence="9">
    <location>
        <position position="881"/>
    </location>
</feature>
<reference evidence="14" key="1">
    <citation type="submission" date="2021-01" db="EMBL/GenBank/DDBJ databases">
        <authorList>
            <person name="Corre E."/>
            <person name="Pelletier E."/>
            <person name="Niang G."/>
            <person name="Scheremetjew M."/>
            <person name="Finn R."/>
            <person name="Kale V."/>
            <person name="Holt S."/>
            <person name="Cochrane G."/>
            <person name="Meng A."/>
            <person name="Brown T."/>
            <person name="Cohen L."/>
        </authorList>
    </citation>
    <scope>NUCLEOTIDE SEQUENCE</scope>
    <source>
        <strain evidence="14">Clade-D-RCC2572</strain>
    </source>
</reference>
<protein>
    <recommendedName>
        <fullName evidence="10">Patatin</fullName>
        <ecNumber evidence="10">3.1.1.-</ecNumber>
    </recommendedName>
</protein>
<feature type="domain" description="Cyclic nucleotide-binding" evidence="12">
    <location>
        <begin position="140"/>
        <end position="265"/>
    </location>
</feature>
<evidence type="ECO:0000256" key="5">
    <source>
        <dbReference type="ARBA" id="ARBA00022963"/>
    </source>
</evidence>
<evidence type="ECO:0000256" key="2">
    <source>
        <dbReference type="ARBA" id="ARBA00006636"/>
    </source>
</evidence>
<dbReference type="InterPro" id="IPR050301">
    <property type="entry name" value="NTE"/>
</dbReference>
<evidence type="ECO:0000256" key="3">
    <source>
        <dbReference type="ARBA" id="ARBA00022692"/>
    </source>
</evidence>
<feature type="domain" description="Cyclic nucleotide-binding" evidence="12">
    <location>
        <begin position="436"/>
        <end position="534"/>
    </location>
</feature>
<dbReference type="Pfam" id="PF00027">
    <property type="entry name" value="cNMP_binding"/>
    <property type="match status" value="2"/>
</dbReference>
<keyword evidence="7 9" id="KW-0443">Lipid metabolism</keyword>
<evidence type="ECO:0000256" key="7">
    <source>
        <dbReference type="ARBA" id="ARBA00023098"/>
    </source>
</evidence>
<dbReference type="InterPro" id="IPR014710">
    <property type="entry name" value="RmlC-like_jellyroll"/>
</dbReference>
<comment type="domain">
    <text evidence="10">The nitrogen atoms of the two glycine residues in the GGXR motif define the oxyanion hole, and stabilize the oxyanion that forms during the nucleophilic attack by the catalytic serine during substrate cleavage.</text>
</comment>
<feature type="compositionally biased region" description="Polar residues" evidence="11">
    <location>
        <begin position="1067"/>
        <end position="1081"/>
    </location>
</feature>
<dbReference type="Gene3D" id="2.60.120.10">
    <property type="entry name" value="Jelly Rolls"/>
    <property type="match status" value="3"/>
</dbReference>
<comment type="similarity">
    <text evidence="2">Belongs to the NTE family.</text>
</comment>
<dbReference type="GO" id="GO:0004622">
    <property type="term" value="F:phosphatidylcholine lysophospholipase activity"/>
    <property type="evidence" value="ECO:0007669"/>
    <property type="project" value="UniProtKB-ARBA"/>
</dbReference>
<dbReference type="InterPro" id="IPR018490">
    <property type="entry name" value="cNMP-bd_dom_sf"/>
</dbReference>
<evidence type="ECO:0000256" key="11">
    <source>
        <dbReference type="SAM" id="MobiDB-lite"/>
    </source>
</evidence>
<comment type="function">
    <text evidence="10">Lipolytic acyl hydrolase (LAH).</text>
</comment>
<keyword evidence="4 9" id="KW-0378">Hydrolase</keyword>
<evidence type="ECO:0000256" key="8">
    <source>
        <dbReference type="ARBA" id="ARBA00023136"/>
    </source>
</evidence>
<dbReference type="InterPro" id="IPR056556">
    <property type="entry name" value="NTE1_P-loop_dom"/>
</dbReference>
<feature type="region of interest" description="Disordered" evidence="11">
    <location>
        <begin position="1048"/>
        <end position="1087"/>
    </location>
</feature>
<gene>
    <name evidence="14" type="ORF">OMED0929_LOCUS4163</name>
</gene>
<evidence type="ECO:0000256" key="9">
    <source>
        <dbReference type="PROSITE-ProRule" id="PRU01161"/>
    </source>
</evidence>
<dbReference type="SUPFAM" id="SSF51206">
    <property type="entry name" value="cAMP-binding domain-like"/>
    <property type="match status" value="3"/>
</dbReference>
<dbReference type="PANTHER" id="PTHR14226">
    <property type="entry name" value="NEUROPATHY TARGET ESTERASE/SWISS CHEESE D.MELANOGASTER"/>
    <property type="match status" value="1"/>
</dbReference>
<dbReference type="InterPro" id="IPR000595">
    <property type="entry name" value="cNMP-bd_dom"/>
</dbReference>
<accession>A0A7S0PPM9</accession>
<dbReference type="GO" id="GO:0016042">
    <property type="term" value="P:lipid catabolic process"/>
    <property type="evidence" value="ECO:0007669"/>
    <property type="project" value="UniProtKB-UniRule"/>
</dbReference>
<keyword evidence="6" id="KW-1133">Transmembrane helix</keyword>
<dbReference type="Pfam" id="PF24179">
    <property type="entry name" value="NTE_Ploop"/>
    <property type="match status" value="1"/>
</dbReference>
<feature type="short sequence motif" description="GXGXXG" evidence="9">
    <location>
        <begin position="732"/>
        <end position="737"/>
    </location>
</feature>
<name>A0A7S0PPM9_9CHLO</name>
<dbReference type="SMART" id="SM00100">
    <property type="entry name" value="cNMP"/>
    <property type="match status" value="2"/>
</dbReference>